<dbReference type="InterPro" id="IPR027417">
    <property type="entry name" value="P-loop_NTPase"/>
</dbReference>
<feature type="binding site" description="in other chain" evidence="7">
    <location>
        <position position="192"/>
    </location>
    <ligand>
        <name>IMP</name>
        <dbReference type="ChEBI" id="CHEBI:58053"/>
        <note>ligand shared between dimeric partners</note>
    </ligand>
</feature>
<dbReference type="Gene3D" id="3.90.170.10">
    <property type="entry name" value="Adenylosuccinate Synthetase, subunit A, domain 3"/>
    <property type="match status" value="2"/>
</dbReference>
<organism evidence="8 9">
    <name type="scientific">Odinarchaeota yellowstonii (strain LCB_4)</name>
    <dbReference type="NCBI Taxonomy" id="1841599"/>
    <lineage>
        <taxon>Archaea</taxon>
        <taxon>Promethearchaeati</taxon>
        <taxon>Candidatus Odinarchaeota</taxon>
        <taxon>Candidatus Odinarchaeia</taxon>
        <taxon>Candidatus Odinarchaeales</taxon>
        <taxon>Candidatus Odinarchaeaceae</taxon>
        <taxon>Candidatus Odinarchaeum</taxon>
    </lineage>
</organism>
<reference evidence="8" key="1">
    <citation type="journal article" date="2017" name="Nature">
        <title>Asgard archaea illuminate the origin of eukaryotic cellular complexity.</title>
        <authorList>
            <person name="Zaremba-Niedzwiedzka K."/>
            <person name="Caceres E.F."/>
            <person name="Saw J.H."/>
            <person name="Backstrom D."/>
            <person name="Juzokaite L."/>
            <person name="Vancaester E."/>
            <person name="Seitz K.W."/>
            <person name="Anantharaman K."/>
            <person name="Starnawski P."/>
            <person name="Kjeldsen K.U."/>
            <person name="Scott M.B."/>
            <person name="Nunoura T."/>
            <person name="Banfield J.F."/>
            <person name="Schramm A."/>
            <person name="Baker B.J."/>
            <person name="Spang A."/>
            <person name="Ettema T.J.G."/>
        </authorList>
    </citation>
    <scope>NUCLEOTIDE SEQUENCE</scope>
    <source>
        <strain evidence="8">LCB_4</strain>
    </source>
</reference>
<feature type="binding site" evidence="7">
    <location>
        <position position="256"/>
    </location>
    <ligand>
        <name>GTP</name>
        <dbReference type="ChEBI" id="CHEBI:37565"/>
    </ligand>
</feature>
<feature type="binding site" evidence="7">
    <location>
        <begin position="322"/>
        <end position="324"/>
    </location>
    <ligand>
        <name>GTP</name>
        <dbReference type="ChEBI" id="CHEBI:37565"/>
    </ligand>
</feature>
<dbReference type="GO" id="GO:0004019">
    <property type="term" value="F:adenylosuccinate synthase activity"/>
    <property type="evidence" value="ECO:0007669"/>
    <property type="project" value="UniProtKB-UniRule"/>
</dbReference>
<accession>A0AAF0IDQ5</accession>
<dbReference type="InterPro" id="IPR001114">
    <property type="entry name" value="Adenylosuccinate_synthetase"/>
</dbReference>
<evidence type="ECO:0000256" key="3">
    <source>
        <dbReference type="ARBA" id="ARBA00022741"/>
    </source>
</evidence>
<feature type="active site" description="Proton donor" evidence="7">
    <location>
        <position position="43"/>
    </location>
</feature>
<keyword evidence="4 7" id="KW-0658">Purine biosynthesis</keyword>
<feature type="binding site" evidence="7">
    <location>
        <begin position="42"/>
        <end position="44"/>
    </location>
    <ligand>
        <name>GTP</name>
        <dbReference type="ChEBI" id="CHEBI:37565"/>
    </ligand>
</feature>
<feature type="binding site" evidence="7">
    <location>
        <begin position="250"/>
        <end position="256"/>
    </location>
    <ligand>
        <name>substrate</name>
    </ligand>
</feature>
<dbReference type="EC" id="6.3.4.4" evidence="7"/>
<dbReference type="GO" id="GO:0000287">
    <property type="term" value="F:magnesium ion binding"/>
    <property type="evidence" value="ECO:0007669"/>
    <property type="project" value="UniProtKB-UniRule"/>
</dbReference>
<keyword evidence="6 7" id="KW-0342">GTP-binding</keyword>
<dbReference type="SUPFAM" id="SSF52540">
    <property type="entry name" value="P-loop containing nucleoside triphosphate hydrolases"/>
    <property type="match status" value="1"/>
</dbReference>
<comment type="cofactor">
    <cofactor evidence="7">
        <name>Mg(2+)</name>
        <dbReference type="ChEBI" id="CHEBI:18420"/>
    </cofactor>
    <text evidence="7">Binds 1 Mg(2+) ion per subunit.</text>
</comment>
<comment type="catalytic activity">
    <reaction evidence="7">
        <text>IMP + L-aspartate + GTP = N(6)-(1,2-dicarboxyethyl)-AMP + GDP + phosphate + 2 H(+)</text>
        <dbReference type="Rhea" id="RHEA:15753"/>
        <dbReference type="ChEBI" id="CHEBI:15378"/>
        <dbReference type="ChEBI" id="CHEBI:29991"/>
        <dbReference type="ChEBI" id="CHEBI:37565"/>
        <dbReference type="ChEBI" id="CHEBI:43474"/>
        <dbReference type="ChEBI" id="CHEBI:57567"/>
        <dbReference type="ChEBI" id="CHEBI:58053"/>
        <dbReference type="ChEBI" id="CHEBI:58189"/>
        <dbReference type="EC" id="6.3.4.4"/>
    </reaction>
</comment>
<evidence type="ECO:0000256" key="5">
    <source>
        <dbReference type="ARBA" id="ARBA00022842"/>
    </source>
</evidence>
<feature type="binding site" description="in other chain" evidence="7">
    <location>
        <begin position="40"/>
        <end position="43"/>
    </location>
    <ligand>
        <name>IMP</name>
        <dbReference type="ChEBI" id="CHEBI:58053"/>
        <note>ligand shared between dimeric partners</note>
    </ligand>
</feature>
<dbReference type="Pfam" id="PF00709">
    <property type="entry name" value="Adenylsucc_synt"/>
    <property type="match status" value="1"/>
</dbReference>
<evidence type="ECO:0000313" key="9">
    <source>
        <dbReference type="Proteomes" id="UP000186851"/>
    </source>
</evidence>
<evidence type="ECO:0000256" key="4">
    <source>
        <dbReference type="ARBA" id="ARBA00022755"/>
    </source>
</evidence>
<dbReference type="GO" id="GO:0044208">
    <property type="term" value="P:'de novo' AMP biosynthetic process"/>
    <property type="evidence" value="ECO:0007669"/>
    <property type="project" value="UniProtKB-UniRule"/>
</dbReference>
<keyword evidence="1 7" id="KW-0436">Ligase</keyword>
<dbReference type="KEGG" id="oyw:OdinLCB4_003655"/>
<feature type="binding site" description="in other chain" evidence="7">
    <location>
        <position position="124"/>
    </location>
    <ligand>
        <name>IMP</name>
        <dbReference type="ChEBI" id="CHEBI:58053"/>
        <note>ligand shared between dimeric partners</note>
    </ligand>
</feature>
<dbReference type="InterPro" id="IPR042109">
    <property type="entry name" value="Adenylosuccinate_synth_dom1"/>
</dbReference>
<feature type="binding site" evidence="7">
    <location>
        <begin position="12"/>
        <end position="18"/>
    </location>
    <ligand>
        <name>GTP</name>
        <dbReference type="ChEBI" id="CHEBI:37565"/>
    </ligand>
</feature>
<feature type="binding site" evidence="7">
    <location>
        <begin position="282"/>
        <end position="284"/>
    </location>
    <ligand>
        <name>GTP</name>
        <dbReference type="ChEBI" id="CHEBI:37565"/>
    </ligand>
</feature>
<dbReference type="PANTHER" id="PTHR11846">
    <property type="entry name" value="ADENYLOSUCCINATE SYNTHETASE"/>
    <property type="match status" value="1"/>
</dbReference>
<dbReference type="InterPro" id="IPR042111">
    <property type="entry name" value="Adenylosuccinate_synth_dom3"/>
</dbReference>
<keyword evidence="5 7" id="KW-0460">Magnesium</keyword>
<feature type="binding site" description="in other chain" evidence="7">
    <location>
        <position position="176"/>
    </location>
    <ligand>
        <name>IMP</name>
        <dbReference type="ChEBI" id="CHEBI:58053"/>
        <note>ligand shared between dimeric partners</note>
    </ligand>
</feature>
<evidence type="ECO:0000256" key="1">
    <source>
        <dbReference type="ARBA" id="ARBA00022598"/>
    </source>
</evidence>
<keyword evidence="2 7" id="KW-0479">Metal-binding</keyword>
<comment type="pathway">
    <text evidence="7">Purine metabolism; AMP biosynthesis via de novo pathway; AMP from IMP: step 1/2.</text>
</comment>
<dbReference type="CDD" id="cd03108">
    <property type="entry name" value="AdSS"/>
    <property type="match status" value="1"/>
</dbReference>
<dbReference type="PANTHER" id="PTHR11846:SF0">
    <property type="entry name" value="ADENYLOSUCCINATE SYNTHETASE"/>
    <property type="match status" value="1"/>
</dbReference>
<sequence length="338" mass="36497">MTCSVIVGGHFGDEGKGKIISYLALSDNPSIVARSGVGPNAGHTVEYKGVSYKLRMLPSGFIAEKARILIGPGVLVNPTVLFSELELTKIYDRLGVDGHCAIIEPKHIELDKQDAHLSGKVGTTGTGCGPANVDRVKRISKLAQDLPELAKFITDVPLEVNEALDRGETVLIEGTQGTFISLYHFYSWPYCTSKDVCAAAACSDVGVGPTKVDDVYVVFKSYTTRVGGGPLPNELSEEEARARGWLEVGTVTGRKRRASPFNFELAKRAVMLNGATQVALTKLDVVFPGAKGVKKYEDLPRDAKEFVEKIEDYVKAPVTLLGIGPSAEEIIDLRCEKL</sequence>
<proteinExistence type="inferred from homology"/>
<keyword evidence="3 7" id="KW-0547">Nucleotide-binding</keyword>
<protein>
    <recommendedName>
        <fullName evidence="7">Adenylosuccinate synthetase</fullName>
        <shortName evidence="7">AMPSase</shortName>
        <shortName evidence="7">AdSS</shortName>
        <ecNumber evidence="7">6.3.4.4</ecNumber>
    </recommendedName>
    <alternativeName>
        <fullName evidence="7">IMP--aspartate ligase</fullName>
    </alternativeName>
</protein>
<dbReference type="NCBIfam" id="NF003295">
    <property type="entry name" value="PRK04293.1"/>
    <property type="match status" value="1"/>
</dbReference>
<reference evidence="8" key="2">
    <citation type="journal article" date="2022" name="Nat. Microbiol.">
        <title>A closed Candidatus Odinarchaeum chromosome exposes Asgard archaeal viruses.</title>
        <authorList>
            <person name="Tamarit D."/>
            <person name="Caceres E.F."/>
            <person name="Krupovic M."/>
            <person name="Nijland R."/>
            <person name="Eme L."/>
            <person name="Robinson N.P."/>
            <person name="Ettema T.J.G."/>
        </authorList>
    </citation>
    <scope>NUCLEOTIDE SEQUENCE</scope>
    <source>
        <strain evidence="8">LCB_4</strain>
    </source>
</reference>
<dbReference type="Proteomes" id="UP000186851">
    <property type="component" value="Chromosome"/>
</dbReference>
<feature type="binding site" evidence="7">
    <location>
        <position position="42"/>
    </location>
    <ligand>
        <name>Mg(2+)</name>
        <dbReference type="ChEBI" id="CHEBI:18420"/>
    </ligand>
</feature>
<comment type="similarity">
    <text evidence="7">Belongs to the adenylosuccinate synthetase family.</text>
</comment>
<feature type="binding site" evidence="7">
    <location>
        <position position="13"/>
    </location>
    <ligand>
        <name>Mg(2+)</name>
        <dbReference type="ChEBI" id="CHEBI:18420"/>
    </ligand>
</feature>
<name>A0AAF0IDQ5_ODILC</name>
<dbReference type="GO" id="GO:0046040">
    <property type="term" value="P:IMP metabolic process"/>
    <property type="evidence" value="ECO:0007669"/>
    <property type="project" value="TreeGrafter"/>
</dbReference>
<dbReference type="SMART" id="SM00788">
    <property type="entry name" value="Adenylsucc_synt"/>
    <property type="match status" value="1"/>
</dbReference>
<evidence type="ECO:0000313" key="8">
    <source>
        <dbReference type="EMBL" id="WEU41007.1"/>
    </source>
</evidence>
<gene>
    <name evidence="7" type="primary">purA</name>
    <name evidence="8" type="ORF">OdinLCB4_003655</name>
</gene>
<evidence type="ECO:0000256" key="6">
    <source>
        <dbReference type="ARBA" id="ARBA00023134"/>
    </source>
</evidence>
<comment type="function">
    <text evidence="7">Plays an important role in the de novo pathway of purine nucleotide biosynthesis. Catalyzes the first committed step in the biosynthesis of AMP from IMP.</text>
</comment>
<dbReference type="EMBL" id="CP091871">
    <property type="protein sequence ID" value="WEU41007.1"/>
    <property type="molecule type" value="Genomic_DNA"/>
</dbReference>
<dbReference type="HAMAP" id="MF_00011">
    <property type="entry name" value="Adenylosucc_synth"/>
    <property type="match status" value="1"/>
</dbReference>
<feature type="binding site" description="in other chain" evidence="7">
    <location>
        <begin position="13"/>
        <end position="16"/>
    </location>
    <ligand>
        <name>IMP</name>
        <dbReference type="ChEBI" id="CHEBI:58053"/>
        <note>ligand shared between dimeric partners</note>
    </ligand>
</feature>
<evidence type="ECO:0000256" key="2">
    <source>
        <dbReference type="ARBA" id="ARBA00022723"/>
    </source>
</evidence>
<dbReference type="GO" id="GO:0005525">
    <property type="term" value="F:GTP binding"/>
    <property type="evidence" value="ECO:0007669"/>
    <property type="project" value="UniProtKB-UniRule"/>
</dbReference>
<dbReference type="GO" id="GO:0005737">
    <property type="term" value="C:cytoplasm"/>
    <property type="evidence" value="ECO:0007669"/>
    <property type="project" value="UniProtKB-SubCell"/>
</dbReference>
<keyword evidence="7" id="KW-0963">Cytoplasm</keyword>
<comment type="subcellular location">
    <subcellularLocation>
        <location evidence="7">Cytoplasm</location>
    </subcellularLocation>
</comment>
<feature type="binding site" evidence="7">
    <location>
        <position position="138"/>
    </location>
    <ligand>
        <name>IMP</name>
        <dbReference type="ChEBI" id="CHEBI:58053"/>
        <note>ligand shared between dimeric partners</note>
    </ligand>
</feature>
<evidence type="ECO:0000256" key="7">
    <source>
        <dbReference type="HAMAP-Rule" id="MF_00011"/>
    </source>
</evidence>
<dbReference type="AlphaFoldDB" id="A0AAF0IDQ5"/>
<feature type="binding site" description="in other chain" evidence="7">
    <location>
        <position position="254"/>
    </location>
    <ligand>
        <name>IMP</name>
        <dbReference type="ChEBI" id="CHEBI:58053"/>
        <note>ligand shared between dimeric partners</note>
    </ligand>
</feature>
<dbReference type="Gene3D" id="3.40.440.10">
    <property type="entry name" value="Adenylosuccinate Synthetase, subunit A, domain 1"/>
    <property type="match status" value="2"/>
</dbReference>
<comment type="subunit">
    <text evidence="7">Homodimer.</text>
</comment>
<feature type="active site" description="Proton acceptor" evidence="7">
    <location>
        <position position="13"/>
    </location>
</feature>